<evidence type="ECO:0000313" key="1">
    <source>
        <dbReference type="EMBL" id="TVU10790.1"/>
    </source>
</evidence>
<dbReference type="Proteomes" id="UP000324897">
    <property type="component" value="Chromosome 3"/>
</dbReference>
<comment type="caution">
    <text evidence="1">The sequence shown here is derived from an EMBL/GenBank/DDBJ whole genome shotgun (WGS) entry which is preliminary data.</text>
</comment>
<proteinExistence type="predicted"/>
<name>A0A5J9THE0_9POAL</name>
<protein>
    <submittedName>
        <fullName evidence="1">Uncharacterized protein</fullName>
    </submittedName>
</protein>
<keyword evidence="2" id="KW-1185">Reference proteome</keyword>
<sequence length="90" mass="10577">MIDHFGEMGYDAEEGRRSAPQGVWHWHCCVALSGGCPCYIVVQEKLFKMEEEKQQEDEHSRLSNKKQLWMRHLRKITQGDITQDEVEEAQ</sequence>
<dbReference type="EMBL" id="RWGY01000039">
    <property type="protein sequence ID" value="TVU10790.1"/>
    <property type="molecule type" value="Genomic_DNA"/>
</dbReference>
<reference evidence="1 2" key="1">
    <citation type="journal article" date="2019" name="Sci. Rep.">
        <title>A high-quality genome of Eragrostis curvula grass provides insights into Poaceae evolution and supports new strategies to enhance forage quality.</title>
        <authorList>
            <person name="Carballo J."/>
            <person name="Santos B.A.C.M."/>
            <person name="Zappacosta D."/>
            <person name="Garbus I."/>
            <person name="Selva J.P."/>
            <person name="Gallo C.A."/>
            <person name="Diaz A."/>
            <person name="Albertini E."/>
            <person name="Caccamo M."/>
            <person name="Echenique V."/>
        </authorList>
    </citation>
    <scope>NUCLEOTIDE SEQUENCE [LARGE SCALE GENOMIC DNA]</scope>
    <source>
        <strain evidence="2">cv. Victoria</strain>
        <tissue evidence="1">Leaf</tissue>
    </source>
</reference>
<dbReference type="Gramene" id="TVU10790">
    <property type="protein sequence ID" value="TVU10790"/>
    <property type="gene ID" value="EJB05_44339"/>
</dbReference>
<gene>
    <name evidence="1" type="ORF">EJB05_44339</name>
</gene>
<feature type="non-terminal residue" evidence="1">
    <location>
        <position position="90"/>
    </location>
</feature>
<accession>A0A5J9THE0</accession>
<organism evidence="1 2">
    <name type="scientific">Eragrostis curvula</name>
    <name type="common">weeping love grass</name>
    <dbReference type="NCBI Taxonomy" id="38414"/>
    <lineage>
        <taxon>Eukaryota</taxon>
        <taxon>Viridiplantae</taxon>
        <taxon>Streptophyta</taxon>
        <taxon>Embryophyta</taxon>
        <taxon>Tracheophyta</taxon>
        <taxon>Spermatophyta</taxon>
        <taxon>Magnoliopsida</taxon>
        <taxon>Liliopsida</taxon>
        <taxon>Poales</taxon>
        <taxon>Poaceae</taxon>
        <taxon>PACMAD clade</taxon>
        <taxon>Chloridoideae</taxon>
        <taxon>Eragrostideae</taxon>
        <taxon>Eragrostidinae</taxon>
        <taxon>Eragrostis</taxon>
    </lineage>
</organism>
<dbReference type="AlphaFoldDB" id="A0A5J9THE0"/>
<evidence type="ECO:0000313" key="2">
    <source>
        <dbReference type="Proteomes" id="UP000324897"/>
    </source>
</evidence>